<protein>
    <recommendedName>
        <fullName evidence="4">Isochorismate synthase MenF</fullName>
        <ecNumber evidence="4">5.4.4.2</ecNumber>
    </recommendedName>
    <alternativeName>
        <fullName evidence="4">Isochorismate mutase</fullName>
    </alternativeName>
</protein>
<dbReference type="EMBL" id="RSFW01000010">
    <property type="protein sequence ID" value="RSD27861.1"/>
    <property type="molecule type" value="Genomic_DNA"/>
</dbReference>
<dbReference type="Gene3D" id="3.60.120.10">
    <property type="entry name" value="Anthranilate synthase"/>
    <property type="match status" value="1"/>
</dbReference>
<gene>
    <name evidence="4" type="primary">menF</name>
    <name evidence="6" type="ORF">EJA10_08840</name>
</gene>
<dbReference type="InterPro" id="IPR015890">
    <property type="entry name" value="Chorismate_C"/>
</dbReference>
<sequence>MVAIQETILRQGILEAIERAKGQSLSILVSEVHKIDHIDPFYFFASGKEKFFGERFFWTDPEGEIFLAGLGICGQIQSDQGTDRFFHVEKEWKRFMDSALVFNKYNQNGTGPTMFGGFSFDPLKKKTSLWSKYADALYHIPKYMLSIIKGEVYFTTNVVCTQHDDVSLFEKVLKEREQVLIDAAVKPAPAKLELADIIEVDPGAWKQTVRETVKDLEHNDELKKVVLARELRLRFKNEIQAESVLSNLLREQQTSFTFAFESNGDCFIGASPERLVKKAGDSLFSACLAGSIARGTTPEEDESLGNELLTDQKNLIEHQYVVDMIKEAMEETCDEVILPDEPTLMKMKYIQHLYTPVVGKNREGTSLLDLVKRLHPTPALGGLPKQAAIEKIREIEQLDRGFYAAPVGWMDYKGNGEFAVAIRSGLIQGSEASLFAGCGIVADSNADSEYKETSIKFRPMLTALGGKKS</sequence>
<evidence type="ECO:0000259" key="5">
    <source>
        <dbReference type="Pfam" id="PF00425"/>
    </source>
</evidence>
<keyword evidence="4" id="KW-0479">Metal-binding</keyword>
<comment type="cofactor">
    <cofactor evidence="4">
        <name>Mg(2+)</name>
        <dbReference type="ChEBI" id="CHEBI:18420"/>
    </cofactor>
</comment>
<feature type="active site" description="Proton donor" evidence="4">
    <location>
        <position position="273"/>
    </location>
</feature>
<dbReference type="PANTHER" id="PTHR42839">
    <property type="entry name" value="ISOCHORISMATE SYNTHASE ENTC"/>
    <property type="match status" value="1"/>
</dbReference>
<evidence type="ECO:0000313" key="7">
    <source>
        <dbReference type="Proteomes" id="UP000279911"/>
    </source>
</evidence>
<dbReference type="SUPFAM" id="SSF56322">
    <property type="entry name" value="ADC synthase"/>
    <property type="match status" value="1"/>
</dbReference>
<comment type="function">
    <text evidence="4">Catalyzes the conversion of chorismate to isochorismate.</text>
</comment>
<dbReference type="PANTHER" id="PTHR42839:SF1">
    <property type="entry name" value="ISOCHORISMATE SYNTHASE MENF"/>
    <property type="match status" value="1"/>
</dbReference>
<comment type="caution">
    <text evidence="6">The sequence shown here is derived from an EMBL/GenBank/DDBJ whole genome shotgun (WGS) entry which is preliminary data.</text>
</comment>
<dbReference type="GO" id="GO:0000287">
    <property type="term" value="F:magnesium ion binding"/>
    <property type="evidence" value="ECO:0007669"/>
    <property type="project" value="UniProtKB-UniRule"/>
</dbReference>
<feature type="binding site" evidence="4">
    <location>
        <position position="317"/>
    </location>
    <ligand>
        <name>Mg(2+)</name>
        <dbReference type="ChEBI" id="CHEBI:18420"/>
    </ligand>
</feature>
<evidence type="ECO:0000256" key="2">
    <source>
        <dbReference type="ARBA" id="ARBA00005297"/>
    </source>
</evidence>
<feature type="active site" description="Proton acceptor" evidence="4">
    <location>
        <position position="224"/>
    </location>
</feature>
<dbReference type="STRING" id="285983.UB32_16555"/>
<comment type="catalytic activity">
    <reaction evidence="1 4">
        <text>chorismate = isochorismate</text>
        <dbReference type="Rhea" id="RHEA:18985"/>
        <dbReference type="ChEBI" id="CHEBI:29748"/>
        <dbReference type="ChEBI" id="CHEBI:29780"/>
        <dbReference type="EC" id="5.4.4.2"/>
    </reaction>
</comment>
<comment type="pathway">
    <text evidence="4">Quinol/quinone metabolism; 1,4-dihydroxy-2-naphthoate biosynthesis; 1,4-dihydroxy-2-naphthoate from chorismate: step 1/7.</text>
</comment>
<dbReference type="InterPro" id="IPR034681">
    <property type="entry name" value="MenF"/>
</dbReference>
<dbReference type="Pfam" id="PF00425">
    <property type="entry name" value="Chorismate_bind"/>
    <property type="match status" value="1"/>
</dbReference>
<dbReference type="PRINTS" id="PR00095">
    <property type="entry name" value="ANTSNTHASEI"/>
</dbReference>
<dbReference type="AlphaFoldDB" id="A0A3R9E7I6"/>
<evidence type="ECO:0000256" key="1">
    <source>
        <dbReference type="ARBA" id="ARBA00000799"/>
    </source>
</evidence>
<dbReference type="GO" id="GO:0009697">
    <property type="term" value="P:salicylic acid biosynthetic process"/>
    <property type="evidence" value="ECO:0007669"/>
    <property type="project" value="TreeGrafter"/>
</dbReference>
<dbReference type="GO" id="GO:0008909">
    <property type="term" value="F:isochorismate synthase activity"/>
    <property type="evidence" value="ECO:0007669"/>
    <property type="project" value="UniProtKB-UniRule"/>
</dbReference>
<dbReference type="InterPro" id="IPR019999">
    <property type="entry name" value="Anth_synth_I-like"/>
</dbReference>
<dbReference type="InterPro" id="IPR004561">
    <property type="entry name" value="IsoChor_synthase"/>
</dbReference>
<dbReference type="RefSeq" id="WP_125479638.1">
    <property type="nucleotide sequence ID" value="NZ_RSFW01000010.1"/>
</dbReference>
<organism evidence="6 7">
    <name type="scientific">Mesobacillus subterraneus</name>
    <dbReference type="NCBI Taxonomy" id="285983"/>
    <lineage>
        <taxon>Bacteria</taxon>
        <taxon>Bacillati</taxon>
        <taxon>Bacillota</taxon>
        <taxon>Bacilli</taxon>
        <taxon>Bacillales</taxon>
        <taxon>Bacillaceae</taxon>
        <taxon>Mesobacillus</taxon>
    </lineage>
</organism>
<evidence type="ECO:0000256" key="3">
    <source>
        <dbReference type="ARBA" id="ARBA00023235"/>
    </source>
</evidence>
<keyword evidence="4" id="KW-0460">Magnesium</keyword>
<dbReference type="HAMAP" id="MF_01935">
    <property type="entry name" value="MenF"/>
    <property type="match status" value="1"/>
</dbReference>
<dbReference type="UniPathway" id="UPA01057">
    <property type="reaction ID" value="UER00163"/>
</dbReference>
<proteinExistence type="inferred from homology"/>
<dbReference type="GO" id="GO:0009234">
    <property type="term" value="P:menaquinone biosynthetic process"/>
    <property type="evidence" value="ECO:0007669"/>
    <property type="project" value="UniProtKB-UniRule"/>
</dbReference>
<dbReference type="InterPro" id="IPR005801">
    <property type="entry name" value="ADC_synthase"/>
</dbReference>
<comment type="similarity">
    <text evidence="2 4">Belongs to the isochorismate synthase family.</text>
</comment>
<evidence type="ECO:0000256" key="4">
    <source>
        <dbReference type="HAMAP-Rule" id="MF_01935"/>
    </source>
</evidence>
<name>A0A3R9E7I6_9BACI</name>
<dbReference type="UniPathway" id="UPA00079"/>
<evidence type="ECO:0000313" key="6">
    <source>
        <dbReference type="EMBL" id="RSD27861.1"/>
    </source>
</evidence>
<dbReference type="NCBIfam" id="TIGR00543">
    <property type="entry name" value="isochor_syn"/>
    <property type="match status" value="1"/>
</dbReference>
<keyword evidence="4" id="KW-0474">Menaquinone biosynthesis</keyword>
<dbReference type="Proteomes" id="UP000279911">
    <property type="component" value="Unassembled WGS sequence"/>
</dbReference>
<comment type="pathway">
    <text evidence="4">Quinol/quinone metabolism; menaquinone biosynthesis.</text>
</comment>
<reference evidence="7" key="1">
    <citation type="submission" date="2018-12" db="EMBL/GenBank/DDBJ databases">
        <title>Bacillus chawlae sp. nov., Bacillus glennii sp. nov., and Bacillus saganii sp. nov. Isolated from the Vehicle Assembly Building at Kennedy Space Center where the Viking Spacecraft were Assembled.</title>
        <authorList>
            <person name="Seuylemezian A."/>
            <person name="Vaishampayan P."/>
        </authorList>
    </citation>
    <scope>NUCLEOTIDE SEQUENCE [LARGE SCALE GENOMIC DNA]</scope>
    <source>
        <strain evidence="7">DSM 13966</strain>
    </source>
</reference>
<dbReference type="OrthoDB" id="9803598at2"/>
<feature type="domain" description="Chorismate-utilising enzyme C-terminal" evidence="5">
    <location>
        <begin position="204"/>
        <end position="456"/>
    </location>
</feature>
<feature type="binding site" evidence="4">
    <location>
        <position position="452"/>
    </location>
    <ligand>
        <name>Mg(2+)</name>
        <dbReference type="ChEBI" id="CHEBI:18420"/>
    </ligand>
</feature>
<accession>A0A3R9E7I6</accession>
<keyword evidence="3 4" id="KW-0413">Isomerase</keyword>
<dbReference type="EC" id="5.4.4.2" evidence="4"/>